<protein>
    <submittedName>
        <fullName evidence="6">Chaperone protein ClpB1</fullName>
    </submittedName>
</protein>
<dbReference type="Gene3D" id="1.10.1780.10">
    <property type="entry name" value="Clp, N-terminal domain"/>
    <property type="match status" value="1"/>
</dbReference>
<dbReference type="InterPro" id="IPR051650">
    <property type="entry name" value="SL_signaling_regulator"/>
</dbReference>
<comment type="similarity">
    <text evidence="1">Belongs to the ClpA/ClpB family.</text>
</comment>
<dbReference type="EMBL" id="JBBWWQ010000003">
    <property type="protein sequence ID" value="KAK8950903.1"/>
    <property type="molecule type" value="Genomic_DNA"/>
</dbReference>
<evidence type="ECO:0000256" key="3">
    <source>
        <dbReference type="PROSITE-ProRule" id="PRU01251"/>
    </source>
</evidence>
<dbReference type="Pfam" id="PF23569">
    <property type="entry name" value="NBD_SMAX1"/>
    <property type="match status" value="1"/>
</dbReference>
<dbReference type="PANTHER" id="PTHR43572:SF38">
    <property type="entry name" value="PROTEIN SMAX1-LIKE 6"/>
    <property type="match status" value="1"/>
</dbReference>
<gene>
    <name evidence="6" type="primary">CLPB1</name>
    <name evidence="6" type="ORF">KSP39_PZI004062</name>
</gene>
<dbReference type="InterPro" id="IPR058954">
    <property type="entry name" value="AAA_lid_SMAX1"/>
</dbReference>
<feature type="region of interest" description="Disordered" evidence="4">
    <location>
        <begin position="548"/>
        <end position="568"/>
    </location>
</feature>
<name>A0AAP0BTS1_9ASPA</name>
<organism evidence="6 7">
    <name type="scientific">Platanthera zijinensis</name>
    <dbReference type="NCBI Taxonomy" id="2320716"/>
    <lineage>
        <taxon>Eukaryota</taxon>
        <taxon>Viridiplantae</taxon>
        <taxon>Streptophyta</taxon>
        <taxon>Embryophyta</taxon>
        <taxon>Tracheophyta</taxon>
        <taxon>Spermatophyta</taxon>
        <taxon>Magnoliopsida</taxon>
        <taxon>Liliopsida</taxon>
        <taxon>Asparagales</taxon>
        <taxon>Orchidaceae</taxon>
        <taxon>Orchidoideae</taxon>
        <taxon>Orchideae</taxon>
        <taxon>Orchidinae</taxon>
        <taxon>Platanthera</taxon>
    </lineage>
</organism>
<evidence type="ECO:0000256" key="2">
    <source>
        <dbReference type="ARBA" id="ARBA00022737"/>
    </source>
</evidence>
<comment type="caution">
    <text evidence="6">The sequence shown here is derived from an EMBL/GenBank/DDBJ whole genome shotgun (WGS) entry which is preliminary data.</text>
</comment>
<dbReference type="PROSITE" id="PS51903">
    <property type="entry name" value="CLP_R"/>
    <property type="match status" value="1"/>
</dbReference>
<dbReference type="Gene3D" id="3.40.50.300">
    <property type="entry name" value="P-loop containing nucleotide triphosphate hydrolases"/>
    <property type="match status" value="1"/>
</dbReference>
<reference evidence="6 7" key="1">
    <citation type="journal article" date="2022" name="Nat. Plants">
        <title>Genomes of leafy and leafless Platanthera orchids illuminate the evolution of mycoheterotrophy.</title>
        <authorList>
            <person name="Li M.H."/>
            <person name="Liu K.W."/>
            <person name="Li Z."/>
            <person name="Lu H.C."/>
            <person name="Ye Q.L."/>
            <person name="Zhang D."/>
            <person name="Wang J.Y."/>
            <person name="Li Y.F."/>
            <person name="Zhong Z.M."/>
            <person name="Liu X."/>
            <person name="Yu X."/>
            <person name="Liu D.K."/>
            <person name="Tu X.D."/>
            <person name="Liu B."/>
            <person name="Hao Y."/>
            <person name="Liao X.Y."/>
            <person name="Jiang Y.T."/>
            <person name="Sun W.H."/>
            <person name="Chen J."/>
            <person name="Chen Y.Q."/>
            <person name="Ai Y."/>
            <person name="Zhai J.W."/>
            <person name="Wu S.S."/>
            <person name="Zhou Z."/>
            <person name="Hsiao Y.Y."/>
            <person name="Wu W.L."/>
            <person name="Chen Y.Y."/>
            <person name="Lin Y.F."/>
            <person name="Hsu J.L."/>
            <person name="Li C.Y."/>
            <person name="Wang Z.W."/>
            <person name="Zhao X."/>
            <person name="Zhong W.Y."/>
            <person name="Ma X.K."/>
            <person name="Ma L."/>
            <person name="Huang J."/>
            <person name="Chen G.Z."/>
            <person name="Huang M.Z."/>
            <person name="Huang L."/>
            <person name="Peng D.H."/>
            <person name="Luo Y.B."/>
            <person name="Zou S.Q."/>
            <person name="Chen S.P."/>
            <person name="Lan S."/>
            <person name="Tsai W.C."/>
            <person name="Van de Peer Y."/>
            <person name="Liu Z.J."/>
        </authorList>
    </citation>
    <scope>NUCLEOTIDE SEQUENCE [LARGE SCALE GENOMIC DNA]</scope>
    <source>
        <strain evidence="6">Lor287</strain>
    </source>
</reference>
<dbReference type="Proteomes" id="UP001418222">
    <property type="component" value="Unassembled WGS sequence"/>
</dbReference>
<dbReference type="PANTHER" id="PTHR43572">
    <property type="entry name" value="CHAPERONE PROTEIN CLPD, CHLOROPLASTIC"/>
    <property type="match status" value="1"/>
</dbReference>
<dbReference type="InterPro" id="IPR004176">
    <property type="entry name" value="Clp_R_N"/>
</dbReference>
<accession>A0AAP0BTS1</accession>
<dbReference type="InterPro" id="IPR058680">
    <property type="entry name" value="NBD_SMAX1-like"/>
</dbReference>
<evidence type="ECO:0000313" key="7">
    <source>
        <dbReference type="Proteomes" id="UP001418222"/>
    </source>
</evidence>
<evidence type="ECO:0000256" key="1">
    <source>
        <dbReference type="ARBA" id="ARBA00008675"/>
    </source>
</evidence>
<dbReference type="InterPro" id="IPR036628">
    <property type="entry name" value="Clp_N_dom_sf"/>
</dbReference>
<proteinExistence type="inferred from homology"/>
<sequence>MPTPVSTARLCLAADSCSALDAAVAVAHRRSHTQSTTLHVVFALISSSSSSPSPSLLRDALSRARSAAYSPRLQFKALDLCFSVALDRLPSSSGAAAAVEGDEPPISNSLMAAIKRSQANQRRHPDTFHLYQQQQSAGSTSPTFAGVKVELQQLVIAILDDPIVSRVFGEAGFRSCDIKLAVLRPPPPILRFPRAARCPPLFLCNFSTAEGFGFHFPAHLTADGGEENCRRIAEVLTRKTGTARNPMLVGVGAAEAEGDFCRIVERQNWTGLPLQIRGVKFVSVERELGDGDKEVICARMLELRRYANEPGVVLSIGDLNRMVEGSEGVASCFVSELTKILELQPASFWLMGWSATYETYLKFLSRYPLVDKEWNLQLLPITSHRTVTGLQTKPPSLMDSFVPFGGLFPQAYESVGTLNNPYQSLPRCQHCNEQFEKEVAVISKGNDTSVEDQTKAVLPSWLQKGDVVGIKDGFDFSKVNDLQKKWNEYCQHVHRRSPIVEVKTYQALPHLGIPYISDTACFTKSTNPLIPQSQAISVPLATEPTHRDLGSNHHHKLSKSESNFHGDLCSRQSAPSDMVIPDCHTSPSSVTSVTTELALGAVNHYSLEEKSAREGLSQCSIPRKIDESSPSVSKVQFLASPLLHNSQARDSYLHSLSLPSGNTRSGISHIELRDQDLSNMHQKFDASNCKAFYRSLVEKVGRQEEALWSISEAIIESRTNSKKHQRGAIWLNILGPDRVGKKMTAMALAELIFGLREDSICIDLAYEDDNVAGQQGLKNCSTGFWGKTMIDHIAMEIGKKPLSVFLLENVDKADLLAQSSLSSAIRTGKFSDSHGREFSTNSSIFVTTARNLPGKAAAVFSEKANIYFSEERIFEVRSSQMKMSIKPFSESDGFSCSPSSKVSLISRRDSNMSNSPLPCSVSRRKRKLDFSGEIKCHDEYYTCIDRLSKKPEIVLDLNIPAEELNQHEEIDCNSESNSISENSQEWLEDFFDLMDKTVSFKQFDFDALADHAVREISRCFSDNVGMNCMLEIDVKIIEQILAATWLMRNTSELSVWIEQVLCKSLSELNEKYKLPDCTVVRFVAKQDLLMEESKLGRFLPSRIILE</sequence>
<dbReference type="SUPFAM" id="SSF52540">
    <property type="entry name" value="P-loop containing nucleoside triphosphate hydrolases"/>
    <property type="match status" value="1"/>
</dbReference>
<feature type="domain" description="Clp R" evidence="5">
    <location>
        <begin position="7"/>
        <end position="188"/>
    </location>
</feature>
<evidence type="ECO:0000313" key="6">
    <source>
        <dbReference type="EMBL" id="KAK8950903.1"/>
    </source>
</evidence>
<dbReference type="Pfam" id="PF26587">
    <property type="entry name" value="AAA_lid_SMAX1"/>
    <property type="match status" value="1"/>
</dbReference>
<evidence type="ECO:0000256" key="4">
    <source>
        <dbReference type="SAM" id="MobiDB-lite"/>
    </source>
</evidence>
<dbReference type="InterPro" id="IPR027417">
    <property type="entry name" value="P-loop_NTPase"/>
</dbReference>
<dbReference type="AlphaFoldDB" id="A0AAP0BTS1"/>
<evidence type="ECO:0000259" key="5">
    <source>
        <dbReference type="PROSITE" id="PS51903"/>
    </source>
</evidence>
<keyword evidence="2 3" id="KW-0677">Repeat</keyword>
<keyword evidence="7" id="KW-1185">Reference proteome</keyword>